<keyword evidence="4" id="KW-1185">Reference proteome</keyword>
<comment type="caution">
    <text evidence="3">The sequence shown here is derived from an EMBL/GenBank/DDBJ whole genome shotgun (WGS) entry which is preliminary data.</text>
</comment>
<protein>
    <recommendedName>
        <fullName evidence="2">EF-hand domain-containing protein</fullName>
    </recommendedName>
</protein>
<accession>A0A1Z5JVY5</accession>
<evidence type="ECO:0000259" key="2">
    <source>
        <dbReference type="PROSITE" id="PS50222"/>
    </source>
</evidence>
<dbReference type="InParanoid" id="A0A1Z5JVY5"/>
<feature type="region of interest" description="Disordered" evidence="1">
    <location>
        <begin position="201"/>
        <end position="224"/>
    </location>
</feature>
<dbReference type="InterPro" id="IPR002048">
    <property type="entry name" value="EF_hand_dom"/>
</dbReference>
<gene>
    <name evidence="3" type="ORF">FisN_25Hh178</name>
</gene>
<organism evidence="3 4">
    <name type="scientific">Fistulifera solaris</name>
    <name type="common">Oleaginous diatom</name>
    <dbReference type="NCBI Taxonomy" id="1519565"/>
    <lineage>
        <taxon>Eukaryota</taxon>
        <taxon>Sar</taxon>
        <taxon>Stramenopiles</taxon>
        <taxon>Ochrophyta</taxon>
        <taxon>Bacillariophyta</taxon>
        <taxon>Bacillariophyceae</taxon>
        <taxon>Bacillariophycidae</taxon>
        <taxon>Naviculales</taxon>
        <taxon>Naviculaceae</taxon>
        <taxon>Fistulifera</taxon>
    </lineage>
</organism>
<evidence type="ECO:0000313" key="3">
    <source>
        <dbReference type="EMBL" id="GAX18194.1"/>
    </source>
</evidence>
<feature type="domain" description="EF-hand" evidence="2">
    <location>
        <begin position="28"/>
        <end position="61"/>
    </location>
</feature>
<sequence>MKQKSSSTGGPDAKKKRVEKYEADLLDEVWQHFRDYLDSCDDDGNGDIDELQEILELIGEIDPVRDLASLNSRKALLPVLASVAHGNLADSFLSQFLESKDATLETKIQEHFVECLRLFPFYASMWSILANACRMQIINTTTDDTTRIAAAYEKAAECATAVRTHAINLLEEQDQSDELLSEWIELLLLNQVTGVEWATDADDGEYENGDEESSLEKKQAENDGYWTQSEVESTARFMAAMILSTLGFHDAAKDHLKYFAVTHRLHPNLWNGINAKTDESLSSEVVVYGKEKGNVLPEILYERLCSMFAPEAPYWKESDYNNRGYYSYFMDINESQEPSNLIEDVIVRHLLPLAKRQLAKHNRQDVNICGAEWWVHTRPIQANLGHNLHFDTDEAILSQDKEVTHPILSSVLYLTGGCQGGGATIVLDQTPDSKEIAPFAWKNEPRDNSFLLFPGNRLHGVLPCAGQSGPINTNKVRFTSNVDTSDLFSDATQASEPKHRLTFMVGFWTRNVPDRMKERKLYGPCGILPPATEEHSWVRRLSEGYDGKDRSHPEVESIAIVSPVPTITPAWEALPCVSSEVIALPPRGIDHRFFVKNPPNCFYDSLFEPDEFDSVNDDEDNVEKL</sequence>
<feature type="compositionally biased region" description="Acidic residues" evidence="1">
    <location>
        <begin position="201"/>
        <end position="213"/>
    </location>
</feature>
<dbReference type="EMBL" id="BDSP01000124">
    <property type="protein sequence ID" value="GAX18194.1"/>
    <property type="molecule type" value="Genomic_DNA"/>
</dbReference>
<proteinExistence type="predicted"/>
<dbReference type="PROSITE" id="PS50222">
    <property type="entry name" value="EF_HAND_2"/>
    <property type="match status" value="1"/>
</dbReference>
<dbReference type="OrthoDB" id="46846at2759"/>
<name>A0A1Z5JVY5_FISSO</name>
<evidence type="ECO:0000313" key="4">
    <source>
        <dbReference type="Proteomes" id="UP000198406"/>
    </source>
</evidence>
<dbReference type="Proteomes" id="UP000198406">
    <property type="component" value="Unassembled WGS sequence"/>
</dbReference>
<dbReference type="AlphaFoldDB" id="A0A1Z5JVY5"/>
<reference evidence="3 4" key="1">
    <citation type="journal article" date="2015" name="Plant Cell">
        <title>Oil accumulation by the oleaginous diatom Fistulifera solaris as revealed by the genome and transcriptome.</title>
        <authorList>
            <person name="Tanaka T."/>
            <person name="Maeda Y."/>
            <person name="Veluchamy A."/>
            <person name="Tanaka M."/>
            <person name="Abida H."/>
            <person name="Marechal E."/>
            <person name="Bowler C."/>
            <person name="Muto M."/>
            <person name="Sunaga Y."/>
            <person name="Tanaka M."/>
            <person name="Yoshino T."/>
            <person name="Taniguchi T."/>
            <person name="Fukuda Y."/>
            <person name="Nemoto M."/>
            <person name="Matsumoto M."/>
            <person name="Wong P.S."/>
            <person name="Aburatani S."/>
            <person name="Fujibuchi W."/>
        </authorList>
    </citation>
    <scope>NUCLEOTIDE SEQUENCE [LARGE SCALE GENOMIC DNA]</scope>
    <source>
        <strain evidence="3 4">JPCC DA0580</strain>
    </source>
</reference>
<evidence type="ECO:0000256" key="1">
    <source>
        <dbReference type="SAM" id="MobiDB-lite"/>
    </source>
</evidence>
<dbReference type="GO" id="GO:0005509">
    <property type="term" value="F:calcium ion binding"/>
    <property type="evidence" value="ECO:0007669"/>
    <property type="project" value="InterPro"/>
</dbReference>